<gene>
    <name evidence="1" type="ORF">LCGC14_1786160</name>
</gene>
<sequence>MVQRQIGKADIIVFQRNVIFQGIMDAMDYWRSIGKIVVVDLDDHYPGIPPSNPAYDTWIRNSNELEPHPAVALKNGLKHAHALIAPNRVILEDWEDTVPGYLWPNYPAQKDYLDLERKVPGDPDLVFSYGPLSEDDPEAKRELIVTERENSSGKIVIGWGGSLSHIDSFYYSGVIPALARLMAQDPRVVFKFCGNETR</sequence>
<feature type="non-terminal residue" evidence="1">
    <location>
        <position position="198"/>
    </location>
</feature>
<accession>A0A0F9J8Y0</accession>
<proteinExistence type="predicted"/>
<organism evidence="1">
    <name type="scientific">marine sediment metagenome</name>
    <dbReference type="NCBI Taxonomy" id="412755"/>
    <lineage>
        <taxon>unclassified sequences</taxon>
        <taxon>metagenomes</taxon>
        <taxon>ecological metagenomes</taxon>
    </lineage>
</organism>
<comment type="caution">
    <text evidence="1">The sequence shown here is derived from an EMBL/GenBank/DDBJ whole genome shotgun (WGS) entry which is preliminary data.</text>
</comment>
<name>A0A0F9J8Y0_9ZZZZ</name>
<protein>
    <submittedName>
        <fullName evidence="1">Uncharacterized protein</fullName>
    </submittedName>
</protein>
<reference evidence="1" key="1">
    <citation type="journal article" date="2015" name="Nature">
        <title>Complex archaea that bridge the gap between prokaryotes and eukaryotes.</title>
        <authorList>
            <person name="Spang A."/>
            <person name="Saw J.H."/>
            <person name="Jorgensen S.L."/>
            <person name="Zaremba-Niedzwiedzka K."/>
            <person name="Martijn J."/>
            <person name="Lind A.E."/>
            <person name="van Eijk R."/>
            <person name="Schleper C."/>
            <person name="Guy L."/>
            <person name="Ettema T.J."/>
        </authorList>
    </citation>
    <scope>NUCLEOTIDE SEQUENCE</scope>
</reference>
<evidence type="ECO:0000313" key="1">
    <source>
        <dbReference type="EMBL" id="KKM02261.1"/>
    </source>
</evidence>
<dbReference type="AlphaFoldDB" id="A0A0F9J8Y0"/>
<dbReference type="EMBL" id="LAZR01016984">
    <property type="protein sequence ID" value="KKM02261.1"/>
    <property type="molecule type" value="Genomic_DNA"/>
</dbReference>